<evidence type="ECO:0000259" key="1">
    <source>
        <dbReference type="Pfam" id="PF13098"/>
    </source>
</evidence>
<reference evidence="3" key="1">
    <citation type="journal article" date="2013" name="BMC Microbiol.">
        <title>Taxonomy and evolution of bacteriochlorophyll a-containing members of the OM60/NOR5 clade of marine gammaproteobacteria: description of Luminiphilus syltensis gen. nov., sp. nov., reclassification of Haliea rubra as Pseudohaliea rubra gen. nov., comb. nov., and emendation of Chromatocurvus halotolerans.</title>
        <authorList>
            <person name="Spring S."/>
            <person name="Riedel T."/>
            <person name="Sproer C."/>
            <person name="Yan S."/>
            <person name="Harder J."/>
            <person name="Fuchs B.M."/>
        </authorList>
    </citation>
    <scope>NUCLEOTIDE SEQUENCE [LARGE SCALE GENOMIC DNA]</scope>
    <source>
        <strain evidence="3">NOR51-B</strain>
    </source>
</reference>
<feature type="domain" description="Thioredoxin-like fold" evidence="1">
    <location>
        <begin position="10"/>
        <end position="95"/>
    </location>
</feature>
<protein>
    <recommendedName>
        <fullName evidence="1">Thioredoxin-like fold domain-containing protein</fullName>
    </recommendedName>
</protein>
<dbReference type="SUPFAM" id="SSF52833">
    <property type="entry name" value="Thioredoxin-like"/>
    <property type="match status" value="1"/>
</dbReference>
<evidence type="ECO:0000313" key="2">
    <source>
        <dbReference type="EMBL" id="EED36863.1"/>
    </source>
</evidence>
<name>B8KX41_9GAMM</name>
<dbReference type="Proteomes" id="UP000004699">
    <property type="component" value="Unassembled WGS sequence"/>
</dbReference>
<dbReference type="InterPro" id="IPR012336">
    <property type="entry name" value="Thioredoxin-like_fold"/>
</dbReference>
<dbReference type="STRING" id="565045.NOR51B_2816"/>
<dbReference type="eggNOG" id="COG2143">
    <property type="taxonomic scope" value="Bacteria"/>
</dbReference>
<evidence type="ECO:0000313" key="3">
    <source>
        <dbReference type="Proteomes" id="UP000004699"/>
    </source>
</evidence>
<dbReference type="InterPro" id="IPR036249">
    <property type="entry name" value="Thioredoxin-like_sf"/>
</dbReference>
<keyword evidence="3" id="KW-1185">Reference proteome</keyword>
<dbReference type="EMBL" id="DS999411">
    <property type="protein sequence ID" value="EED36863.1"/>
    <property type="molecule type" value="Genomic_DNA"/>
</dbReference>
<gene>
    <name evidence="2" type="ORF">NOR51B_2816</name>
</gene>
<organism evidence="2 3">
    <name type="scientific">Luminiphilus syltensis NOR5-1B</name>
    <dbReference type="NCBI Taxonomy" id="565045"/>
    <lineage>
        <taxon>Bacteria</taxon>
        <taxon>Pseudomonadati</taxon>
        <taxon>Pseudomonadota</taxon>
        <taxon>Gammaproteobacteria</taxon>
        <taxon>Cellvibrionales</taxon>
        <taxon>Halieaceae</taxon>
        <taxon>Luminiphilus</taxon>
    </lineage>
</organism>
<dbReference type="HOGENOM" id="CLU_137861_1_0_6"/>
<dbReference type="AlphaFoldDB" id="B8KX41"/>
<sequence length="110" mass="12293">MAIDAHSSEAQLLLVFSEQCGACQKFESEVGPIYGKTALAEAMPLTKITIEEWREGHHNLPYEELGPVFGTPTFIQIIDGKEVDRITGYTNDELFWLGVARMENRLGHSP</sequence>
<proteinExistence type="predicted"/>
<dbReference type="CDD" id="cd02947">
    <property type="entry name" value="TRX_family"/>
    <property type="match status" value="1"/>
</dbReference>
<accession>B8KX41</accession>
<dbReference type="Pfam" id="PF13098">
    <property type="entry name" value="Thioredoxin_2"/>
    <property type="match status" value="1"/>
</dbReference>
<dbReference type="Gene3D" id="3.40.30.10">
    <property type="entry name" value="Glutaredoxin"/>
    <property type="match status" value="1"/>
</dbReference>